<comment type="caution">
    <text evidence="3">The sequence shown here is derived from an EMBL/GenBank/DDBJ whole genome shotgun (WGS) entry which is preliminary data.</text>
</comment>
<accession>A0A560EX46</accession>
<dbReference type="EMBL" id="VITN01000018">
    <property type="protein sequence ID" value="TWB13960.1"/>
    <property type="molecule type" value="Genomic_DNA"/>
</dbReference>
<sequence length="246" mass="27239">MTTMVTTAEAPAGKLPVLITFMEMARRPEGTARPMPEGVHGPVLARHCTLAYYRFLYDTIGEPWLWEIRRRMDQGELARMLADPQVEVHVIHVDGMPAGFVELDWRLLPADGTVAIDYLGLMPWAIGRGLGGWLLDWAVRRVWERPRVRRLTINTCSFDHPAALPLYQRAGFRRLRQERKFVDDPRRAGVLPLGAAPHIPLARPAPPAPAPPLAPPSGPTPPDGAPPQAGDPSRRPMAFRPTAGSP</sequence>
<dbReference type="SUPFAM" id="SSF55729">
    <property type="entry name" value="Acyl-CoA N-acyltransferases (Nat)"/>
    <property type="match status" value="1"/>
</dbReference>
<gene>
    <name evidence="3" type="ORF">FBZ89_11811</name>
</gene>
<dbReference type="RefSeq" id="WP_246172469.1">
    <property type="nucleotide sequence ID" value="NZ_VITN01000018.1"/>
</dbReference>
<reference evidence="3 4" key="1">
    <citation type="submission" date="2019-06" db="EMBL/GenBank/DDBJ databases">
        <title>Genomic Encyclopedia of Type Strains, Phase IV (KMG-V): Genome sequencing to study the core and pangenomes of soil and plant-associated prokaryotes.</title>
        <authorList>
            <person name="Whitman W."/>
        </authorList>
    </citation>
    <scope>NUCLEOTIDE SEQUENCE [LARGE SCALE GENOMIC DNA]</scope>
    <source>
        <strain evidence="3 4">BR 11880</strain>
    </source>
</reference>
<evidence type="ECO:0000313" key="3">
    <source>
        <dbReference type="EMBL" id="TWB13960.1"/>
    </source>
</evidence>
<dbReference type="PROSITE" id="PS51186">
    <property type="entry name" value="GNAT"/>
    <property type="match status" value="1"/>
</dbReference>
<dbReference type="InterPro" id="IPR000182">
    <property type="entry name" value="GNAT_dom"/>
</dbReference>
<protein>
    <submittedName>
        <fullName evidence="3">Acetyltransferase (GNAT) family protein</fullName>
    </submittedName>
</protein>
<dbReference type="CDD" id="cd04301">
    <property type="entry name" value="NAT_SF"/>
    <property type="match status" value="1"/>
</dbReference>
<dbReference type="Gene3D" id="3.40.630.30">
    <property type="match status" value="1"/>
</dbReference>
<dbReference type="Proteomes" id="UP000319859">
    <property type="component" value="Unassembled WGS sequence"/>
</dbReference>
<proteinExistence type="predicted"/>
<keyword evidence="3" id="KW-0808">Transferase</keyword>
<organism evidence="3 4">
    <name type="scientific">Nitrospirillum amazonense</name>
    <dbReference type="NCBI Taxonomy" id="28077"/>
    <lineage>
        <taxon>Bacteria</taxon>
        <taxon>Pseudomonadati</taxon>
        <taxon>Pseudomonadota</taxon>
        <taxon>Alphaproteobacteria</taxon>
        <taxon>Rhodospirillales</taxon>
        <taxon>Azospirillaceae</taxon>
        <taxon>Nitrospirillum</taxon>
    </lineage>
</organism>
<feature type="compositionally biased region" description="Pro residues" evidence="1">
    <location>
        <begin position="203"/>
        <end position="225"/>
    </location>
</feature>
<evidence type="ECO:0000259" key="2">
    <source>
        <dbReference type="PROSITE" id="PS51186"/>
    </source>
</evidence>
<evidence type="ECO:0000256" key="1">
    <source>
        <dbReference type="SAM" id="MobiDB-lite"/>
    </source>
</evidence>
<dbReference type="InterPro" id="IPR016181">
    <property type="entry name" value="Acyl_CoA_acyltransferase"/>
</dbReference>
<name>A0A560EX46_9PROT</name>
<feature type="domain" description="N-acetyltransferase" evidence="2">
    <location>
        <begin position="43"/>
        <end position="206"/>
    </location>
</feature>
<dbReference type="AlphaFoldDB" id="A0A560EX46"/>
<feature type="region of interest" description="Disordered" evidence="1">
    <location>
        <begin position="198"/>
        <end position="246"/>
    </location>
</feature>
<dbReference type="Pfam" id="PF00583">
    <property type="entry name" value="Acetyltransf_1"/>
    <property type="match status" value="1"/>
</dbReference>
<evidence type="ECO:0000313" key="4">
    <source>
        <dbReference type="Proteomes" id="UP000319859"/>
    </source>
</evidence>
<dbReference type="GO" id="GO:0016747">
    <property type="term" value="F:acyltransferase activity, transferring groups other than amino-acyl groups"/>
    <property type="evidence" value="ECO:0007669"/>
    <property type="project" value="InterPro"/>
</dbReference>